<dbReference type="EMBL" id="BARS01031015">
    <property type="protein sequence ID" value="GAG27497.1"/>
    <property type="molecule type" value="Genomic_DNA"/>
</dbReference>
<gene>
    <name evidence="1" type="ORF">S01H1_48304</name>
</gene>
<evidence type="ECO:0000313" key="1">
    <source>
        <dbReference type="EMBL" id="GAG27497.1"/>
    </source>
</evidence>
<sequence>MDFNMELYLKATPTLDAGHERIVEIARTLTRGCSSDDEKAVKLFYFVKDSIGYNVFMISVFIEDFRASRILEWGKG</sequence>
<comment type="caution">
    <text evidence="1">The sequence shown here is derived from an EMBL/GenBank/DDBJ whole genome shotgun (WGS) entry which is preliminary data.</text>
</comment>
<proteinExistence type="predicted"/>
<accession>X0WWD2</accession>
<name>X0WWD2_9ZZZZ</name>
<dbReference type="AlphaFoldDB" id="X0WWD2"/>
<organism evidence="1">
    <name type="scientific">marine sediment metagenome</name>
    <dbReference type="NCBI Taxonomy" id="412755"/>
    <lineage>
        <taxon>unclassified sequences</taxon>
        <taxon>metagenomes</taxon>
        <taxon>ecological metagenomes</taxon>
    </lineage>
</organism>
<dbReference type="Gene3D" id="3.10.620.30">
    <property type="match status" value="1"/>
</dbReference>
<reference evidence="1" key="1">
    <citation type="journal article" date="2014" name="Front. Microbiol.">
        <title>High frequency of phylogenetically diverse reductive dehalogenase-homologous genes in deep subseafloor sedimentary metagenomes.</title>
        <authorList>
            <person name="Kawai M."/>
            <person name="Futagami T."/>
            <person name="Toyoda A."/>
            <person name="Takaki Y."/>
            <person name="Nishi S."/>
            <person name="Hori S."/>
            <person name="Arai W."/>
            <person name="Tsubouchi T."/>
            <person name="Morono Y."/>
            <person name="Uchiyama I."/>
            <person name="Ito T."/>
            <person name="Fujiyama A."/>
            <person name="Inagaki F."/>
            <person name="Takami H."/>
        </authorList>
    </citation>
    <scope>NUCLEOTIDE SEQUENCE</scope>
    <source>
        <strain evidence="1">Expedition CK06-06</strain>
    </source>
</reference>
<protein>
    <submittedName>
        <fullName evidence="1">Uncharacterized protein</fullName>
    </submittedName>
</protein>